<evidence type="ECO:0000256" key="4">
    <source>
        <dbReference type="ARBA" id="ARBA00022722"/>
    </source>
</evidence>
<keyword evidence="10" id="KW-1185">Reference proteome</keyword>
<comment type="similarity">
    <text evidence="3">Belongs to the HARBI1 family.</text>
</comment>
<dbReference type="InParanoid" id="A0A667WUX4"/>
<dbReference type="InterPro" id="IPR027806">
    <property type="entry name" value="HARBI1_dom"/>
</dbReference>
<evidence type="ECO:0000256" key="7">
    <source>
        <dbReference type="ARBA" id="ARBA00023242"/>
    </source>
</evidence>
<name>A0A667WUX4_9TELE</name>
<dbReference type="GO" id="GO:0046872">
    <property type="term" value="F:metal ion binding"/>
    <property type="evidence" value="ECO:0007669"/>
    <property type="project" value="UniProtKB-KW"/>
</dbReference>
<reference evidence="9" key="3">
    <citation type="submission" date="2025-09" db="UniProtKB">
        <authorList>
            <consortium name="Ensembl"/>
        </authorList>
    </citation>
    <scope>IDENTIFICATION</scope>
</reference>
<dbReference type="PANTHER" id="PTHR22930">
    <property type="match status" value="1"/>
</dbReference>
<proteinExistence type="inferred from homology"/>
<keyword evidence="7" id="KW-0539">Nucleus</keyword>
<evidence type="ECO:0000256" key="2">
    <source>
        <dbReference type="ARBA" id="ARBA00004123"/>
    </source>
</evidence>
<dbReference type="GO" id="GO:0016787">
    <property type="term" value="F:hydrolase activity"/>
    <property type="evidence" value="ECO:0007669"/>
    <property type="project" value="UniProtKB-KW"/>
</dbReference>
<reference evidence="9" key="2">
    <citation type="submission" date="2025-08" db="UniProtKB">
        <authorList>
            <consortium name="Ensembl"/>
        </authorList>
    </citation>
    <scope>IDENTIFICATION</scope>
</reference>
<dbReference type="AlphaFoldDB" id="A0A667WUX4"/>
<evidence type="ECO:0000259" key="8">
    <source>
        <dbReference type="Pfam" id="PF13359"/>
    </source>
</evidence>
<comment type="cofactor">
    <cofactor evidence="1">
        <name>a divalent metal cation</name>
        <dbReference type="ChEBI" id="CHEBI:60240"/>
    </cofactor>
</comment>
<comment type="subcellular location">
    <subcellularLocation>
        <location evidence="2">Nucleus</location>
    </subcellularLocation>
</comment>
<dbReference type="Proteomes" id="UP000472263">
    <property type="component" value="Chromosome 7"/>
</dbReference>
<evidence type="ECO:0000256" key="3">
    <source>
        <dbReference type="ARBA" id="ARBA00006958"/>
    </source>
</evidence>
<protein>
    <recommendedName>
        <fullName evidence="8">DDE Tnp4 domain-containing protein</fullName>
    </recommendedName>
</protein>
<dbReference type="Ensembl" id="ENSMMDT00005000797.1">
    <property type="protein sequence ID" value="ENSMMDP00005000781.1"/>
    <property type="gene ID" value="ENSMMDG00005000493.1"/>
</dbReference>
<keyword evidence="4" id="KW-0540">Nuclease</keyword>
<keyword evidence="6" id="KW-0378">Hydrolase</keyword>
<sequence length="367" mass="41244">PKKEAIMEKVMETAGMWAVCLTARVGEDSAGFRGLLRMTAEEFEFVLSKVAPLITKTHTKLRRAITAKERLALTLRFLATGESFSSLSFQFRIGESTVSMIVSLTTCDPDTDVLKLYFQTPNTEKEWLDIAEEFLQKWQFPHCLGAIDGKHITIQPPAHSGSTFRNYKGRFSVVLMAVVDASYQFKYVSVGAQGRASDAGVFAESDFKQALDRNLLSIPAAKLLPGSDMEAPFVFLGDDAYPLRSDLMKPFSFRQMDHAQRVFNYRLSRGRRVVENGFGILANRWRVFLSTIMLNPDKVQKVVLACVCLHNYLLVEGSWRNEGQGTMLPLQAGRSGNNSMAAKELRDKLKKYFVTPAGQVPWQDNFI</sequence>
<reference evidence="9" key="1">
    <citation type="submission" date="2019-06" db="EMBL/GenBank/DDBJ databases">
        <authorList>
            <consortium name="Wellcome Sanger Institute Data Sharing"/>
        </authorList>
    </citation>
    <scope>NUCLEOTIDE SEQUENCE [LARGE SCALE GENOMIC DNA]</scope>
</reference>
<dbReference type="GO" id="GO:0004518">
    <property type="term" value="F:nuclease activity"/>
    <property type="evidence" value="ECO:0007669"/>
    <property type="project" value="UniProtKB-KW"/>
</dbReference>
<dbReference type="InterPro" id="IPR045249">
    <property type="entry name" value="HARBI1-like"/>
</dbReference>
<organism evidence="9 10">
    <name type="scientific">Myripristis murdjan</name>
    <name type="common">pinecone soldierfish</name>
    <dbReference type="NCBI Taxonomy" id="586833"/>
    <lineage>
        <taxon>Eukaryota</taxon>
        <taxon>Metazoa</taxon>
        <taxon>Chordata</taxon>
        <taxon>Craniata</taxon>
        <taxon>Vertebrata</taxon>
        <taxon>Euteleostomi</taxon>
        <taxon>Actinopterygii</taxon>
        <taxon>Neopterygii</taxon>
        <taxon>Teleostei</taxon>
        <taxon>Neoteleostei</taxon>
        <taxon>Acanthomorphata</taxon>
        <taxon>Holocentriformes</taxon>
        <taxon>Holocentridae</taxon>
        <taxon>Myripristis</taxon>
    </lineage>
</organism>
<dbReference type="PANTHER" id="PTHR22930:SF258">
    <property type="entry name" value="PROTEIN ALP1-LIKE ISOFORM X1"/>
    <property type="match status" value="1"/>
</dbReference>
<evidence type="ECO:0000313" key="10">
    <source>
        <dbReference type="Proteomes" id="UP000472263"/>
    </source>
</evidence>
<feature type="domain" description="DDE Tnp4" evidence="8">
    <location>
        <begin position="147"/>
        <end position="311"/>
    </location>
</feature>
<evidence type="ECO:0000313" key="9">
    <source>
        <dbReference type="Ensembl" id="ENSMMDP00005000781.1"/>
    </source>
</evidence>
<dbReference type="GO" id="GO:0005634">
    <property type="term" value="C:nucleus"/>
    <property type="evidence" value="ECO:0007669"/>
    <property type="project" value="UniProtKB-SubCell"/>
</dbReference>
<dbReference type="GeneTree" id="ENSGT00940000164115"/>
<accession>A0A667WUX4</accession>
<evidence type="ECO:0000256" key="5">
    <source>
        <dbReference type="ARBA" id="ARBA00022723"/>
    </source>
</evidence>
<evidence type="ECO:0000256" key="1">
    <source>
        <dbReference type="ARBA" id="ARBA00001968"/>
    </source>
</evidence>
<keyword evidence="5" id="KW-0479">Metal-binding</keyword>
<evidence type="ECO:0000256" key="6">
    <source>
        <dbReference type="ARBA" id="ARBA00022801"/>
    </source>
</evidence>
<dbReference type="Pfam" id="PF13359">
    <property type="entry name" value="DDE_Tnp_4"/>
    <property type="match status" value="1"/>
</dbReference>